<protein>
    <submittedName>
        <fullName evidence="2">Uncharacterized protein</fullName>
    </submittedName>
</protein>
<accession>A0A443IR89</accession>
<evidence type="ECO:0000313" key="2">
    <source>
        <dbReference type="EMBL" id="RWR09679.1"/>
    </source>
</evidence>
<dbReference type="Proteomes" id="UP000273811">
    <property type="component" value="Unassembled WGS sequence"/>
</dbReference>
<comment type="caution">
    <text evidence="2">The sequence shown here is derived from an EMBL/GenBank/DDBJ whole genome shotgun (WGS) entry which is preliminary data.</text>
</comment>
<name>A0A443IR89_9BACI</name>
<dbReference type="AlphaFoldDB" id="A0A443IR89"/>
<gene>
    <name evidence="2" type="ORF">D4N35_010340</name>
</gene>
<sequence>MEFQPQLTEQQGGVPQQFFPGFPGGGGGAGTERRLNQLERQMERLNRQVERLDRRVSRIERQLGYSRPDYYDLPDHSAYFG</sequence>
<feature type="region of interest" description="Disordered" evidence="1">
    <location>
        <begin position="1"/>
        <end position="30"/>
    </location>
</feature>
<proteinExistence type="predicted"/>
<dbReference type="EMBL" id="QYTU02000021">
    <property type="protein sequence ID" value="RWR09679.1"/>
    <property type="molecule type" value="Genomic_DNA"/>
</dbReference>
<keyword evidence="3" id="KW-1185">Reference proteome</keyword>
<feature type="compositionally biased region" description="Low complexity" evidence="1">
    <location>
        <begin position="10"/>
        <end position="21"/>
    </location>
</feature>
<reference evidence="2" key="1">
    <citation type="submission" date="2018-12" db="EMBL/GenBank/DDBJ databases">
        <authorList>
            <person name="Sun L."/>
            <person name="Chen Z."/>
        </authorList>
    </citation>
    <scope>NUCLEOTIDE SEQUENCE [LARGE SCALE GENOMIC DNA]</scope>
    <source>
        <strain evidence="2">DSM 16012</strain>
    </source>
</reference>
<dbReference type="OrthoDB" id="2941895at2"/>
<evidence type="ECO:0000313" key="3">
    <source>
        <dbReference type="Proteomes" id="UP000273811"/>
    </source>
</evidence>
<evidence type="ECO:0000256" key="1">
    <source>
        <dbReference type="SAM" id="MobiDB-lite"/>
    </source>
</evidence>
<organism evidence="2 3">
    <name type="scientific">Siminovitchia fortis</name>
    <dbReference type="NCBI Taxonomy" id="254758"/>
    <lineage>
        <taxon>Bacteria</taxon>
        <taxon>Bacillati</taxon>
        <taxon>Bacillota</taxon>
        <taxon>Bacilli</taxon>
        <taxon>Bacillales</taxon>
        <taxon>Bacillaceae</taxon>
        <taxon>Siminovitchia</taxon>
    </lineage>
</organism>